<dbReference type="AlphaFoldDB" id="A0A1B3B8L8"/>
<dbReference type="GO" id="GO:0042834">
    <property type="term" value="F:peptidoglycan binding"/>
    <property type="evidence" value="ECO:0007669"/>
    <property type="project" value="InterPro"/>
</dbReference>
<feature type="region of interest" description="Disordered" evidence="1">
    <location>
        <begin position="280"/>
        <end position="316"/>
    </location>
</feature>
<feature type="compositionally biased region" description="Basic and acidic residues" evidence="1">
    <location>
        <begin position="303"/>
        <end position="314"/>
    </location>
</feature>
<dbReference type="OrthoDB" id="6189369at2"/>
<dbReference type="EMBL" id="CP012418">
    <property type="protein sequence ID" value="AOE49096.1"/>
    <property type="molecule type" value="Genomic_DNA"/>
</dbReference>
<name>A0A1B3B8L8_9GAMM</name>
<keyword evidence="2" id="KW-0472">Membrane</keyword>
<dbReference type="Pfam" id="PF05036">
    <property type="entry name" value="SPOR"/>
    <property type="match status" value="1"/>
</dbReference>
<organism evidence="4 5">
    <name type="scientific">Kangiella sediminilitoris</name>
    <dbReference type="NCBI Taxonomy" id="1144748"/>
    <lineage>
        <taxon>Bacteria</taxon>
        <taxon>Pseudomonadati</taxon>
        <taxon>Pseudomonadota</taxon>
        <taxon>Gammaproteobacteria</taxon>
        <taxon>Kangiellales</taxon>
        <taxon>Kangiellaceae</taxon>
        <taxon>Kangiella</taxon>
    </lineage>
</organism>
<dbReference type="Gene3D" id="3.30.70.1070">
    <property type="entry name" value="Sporulation related repeat"/>
    <property type="match status" value="1"/>
</dbReference>
<protein>
    <submittedName>
        <fullName evidence="4">Sporulation domain protein</fullName>
    </submittedName>
</protein>
<gene>
    <name evidence="4" type="ORF">KS2013_371</name>
</gene>
<accession>A0A1B3B8L8</accession>
<evidence type="ECO:0000256" key="2">
    <source>
        <dbReference type="SAM" id="Phobius"/>
    </source>
</evidence>
<sequence length="443" mass="49534">MAFSQSLNPNAFEKHNRVLYLPASWKRLMSLIKYQVPNGGFAVMEGEFGAGKSAFGKIFEKKLVLDDSIDCQIIQVHPLSTIQQIRAQLPKVPDKPLLVIIDDAHEASTLLLQKLTDPAENIYWLLLAEPGLSERVEAFSDRSVDLPLLTKEECFEFLQRQLQDQPKYAQMSQMQSDTIWYSSQGLPKDIIEGAKKNFSTLFSGQESNENFDKANKSWYMTAALAAAAIIFLVIVVINLLTGDESEEQSTSNELVLEVDEEYGPEQKEESLLSDNTIQNTPEQAKGAEPEVTVTNDSAPPEMTLERDEKGKESSDLNDPIEDIALEVAKEPSPQKVTTGEKQTFKQWLSSQSQDAYSLQLFSHSDEIAARDFQTSVDLADSYVYSTELKGEKRYRVLWGAFPTRAEAQQAIESLPPEILAQKPWIRQLSSVVNELAGSGKDGQ</sequence>
<keyword evidence="2" id="KW-0812">Transmembrane</keyword>
<dbReference type="SUPFAM" id="SSF52540">
    <property type="entry name" value="P-loop containing nucleoside triphosphate hydrolases"/>
    <property type="match status" value="1"/>
</dbReference>
<dbReference type="KEGG" id="ksd:KS2013_371"/>
<evidence type="ECO:0000313" key="5">
    <source>
        <dbReference type="Proteomes" id="UP000094147"/>
    </source>
</evidence>
<feature type="domain" description="SPOR" evidence="3">
    <location>
        <begin position="350"/>
        <end position="427"/>
    </location>
</feature>
<dbReference type="STRING" id="1144748.KS2013_371"/>
<dbReference type="PROSITE" id="PS51724">
    <property type="entry name" value="SPOR"/>
    <property type="match status" value="1"/>
</dbReference>
<dbReference type="InterPro" id="IPR036680">
    <property type="entry name" value="SPOR-like_sf"/>
</dbReference>
<evidence type="ECO:0000313" key="4">
    <source>
        <dbReference type="EMBL" id="AOE49096.1"/>
    </source>
</evidence>
<evidence type="ECO:0000256" key="1">
    <source>
        <dbReference type="SAM" id="MobiDB-lite"/>
    </source>
</evidence>
<feature type="transmembrane region" description="Helical" evidence="2">
    <location>
        <begin position="218"/>
        <end position="240"/>
    </location>
</feature>
<dbReference type="InterPro" id="IPR007730">
    <property type="entry name" value="SPOR-like_dom"/>
</dbReference>
<keyword evidence="5" id="KW-1185">Reference proteome</keyword>
<reference evidence="5" key="1">
    <citation type="submission" date="2015-08" db="EMBL/GenBank/DDBJ databases">
        <authorList>
            <person name="Kim K.M."/>
        </authorList>
    </citation>
    <scope>NUCLEOTIDE SEQUENCE [LARGE SCALE GENOMIC DNA]</scope>
    <source>
        <strain evidence="5">KCTC 23892</strain>
    </source>
</reference>
<keyword evidence="2" id="KW-1133">Transmembrane helix</keyword>
<dbReference type="InterPro" id="IPR027417">
    <property type="entry name" value="P-loop_NTPase"/>
</dbReference>
<evidence type="ECO:0000259" key="3">
    <source>
        <dbReference type="PROSITE" id="PS51724"/>
    </source>
</evidence>
<dbReference type="Proteomes" id="UP000094147">
    <property type="component" value="Chromosome"/>
</dbReference>
<proteinExistence type="predicted"/>